<keyword evidence="2" id="KW-0539">Nucleus</keyword>
<gene>
    <name evidence="5" type="ORF">CYMTET_13131</name>
</gene>
<evidence type="ECO:0000256" key="4">
    <source>
        <dbReference type="SAM" id="MobiDB-lite"/>
    </source>
</evidence>
<comment type="caution">
    <text evidence="5">The sequence shown here is derived from an EMBL/GenBank/DDBJ whole genome shotgun (WGS) entry which is preliminary data.</text>
</comment>
<reference evidence="5 6" key="1">
    <citation type="journal article" date="2015" name="Genome Biol. Evol.">
        <title>Comparative Genomics of a Bacterivorous Green Alga Reveals Evolutionary Causalities and Consequences of Phago-Mixotrophic Mode of Nutrition.</title>
        <authorList>
            <person name="Burns J.A."/>
            <person name="Paasch A."/>
            <person name="Narechania A."/>
            <person name="Kim E."/>
        </authorList>
    </citation>
    <scope>NUCLEOTIDE SEQUENCE [LARGE SCALE GENOMIC DNA]</scope>
    <source>
        <strain evidence="5 6">PLY_AMNH</strain>
    </source>
</reference>
<sequence>MEHTEGACKEMEWNSSSDPNSHVNALPTEDTTLDPSYLIALIRRLMPSEAQTALLTTEPTASKEAKSEEEEDDKVTAGCILWDITTIAAQAEFLGNNLLPQVALCNLQNSPSERLQEVMLGIMANLSVQPSGAAKLAEVEFRQEILSVFHDSQSPPVLTEVLRLFRMACSSTCTAAALAWARDLLQAVHLQRVGWIIANSLSSGIVERAADVISALATKQREMAVPELVYQAGLLTQLTDGLQTHTQAAASAHDNMEGEGESMAAVDGLLRALEVGTTVLTQATLVT</sequence>
<evidence type="ECO:0000313" key="6">
    <source>
        <dbReference type="Proteomes" id="UP001190700"/>
    </source>
</evidence>
<dbReference type="AlphaFoldDB" id="A0AAE0GJB2"/>
<dbReference type="InterPro" id="IPR011989">
    <property type="entry name" value="ARM-like"/>
</dbReference>
<keyword evidence="6" id="KW-1185">Reference proteome</keyword>
<evidence type="ECO:0000313" key="5">
    <source>
        <dbReference type="EMBL" id="KAK3278963.1"/>
    </source>
</evidence>
<accession>A0AAE0GJB2</accession>
<name>A0AAE0GJB2_9CHLO</name>
<comment type="similarity">
    <text evidence="3">Belongs to the SAAL1 family.</text>
</comment>
<dbReference type="PANTHER" id="PTHR23424">
    <property type="entry name" value="SERUM AMYLOID A"/>
    <property type="match status" value="1"/>
</dbReference>
<dbReference type="InterPro" id="IPR016024">
    <property type="entry name" value="ARM-type_fold"/>
</dbReference>
<dbReference type="PANTHER" id="PTHR23424:SF23">
    <property type="entry name" value="PROTEIN SAAL1"/>
    <property type="match status" value="1"/>
</dbReference>
<feature type="region of interest" description="Disordered" evidence="4">
    <location>
        <begin position="1"/>
        <end position="29"/>
    </location>
</feature>
<dbReference type="Gene3D" id="1.25.10.10">
    <property type="entry name" value="Leucine-rich Repeat Variant"/>
    <property type="match status" value="1"/>
</dbReference>
<dbReference type="SUPFAM" id="SSF48371">
    <property type="entry name" value="ARM repeat"/>
    <property type="match status" value="1"/>
</dbReference>
<dbReference type="EMBL" id="LGRX02005204">
    <property type="protein sequence ID" value="KAK3278963.1"/>
    <property type="molecule type" value="Genomic_DNA"/>
</dbReference>
<feature type="compositionally biased region" description="Basic and acidic residues" evidence="4">
    <location>
        <begin position="1"/>
        <end position="12"/>
    </location>
</feature>
<evidence type="ECO:0000256" key="3">
    <source>
        <dbReference type="ARBA" id="ARBA00038401"/>
    </source>
</evidence>
<dbReference type="Proteomes" id="UP001190700">
    <property type="component" value="Unassembled WGS sequence"/>
</dbReference>
<comment type="subcellular location">
    <subcellularLocation>
        <location evidence="1">Nucleus</location>
    </subcellularLocation>
</comment>
<dbReference type="GO" id="GO:0005634">
    <property type="term" value="C:nucleus"/>
    <property type="evidence" value="ECO:0007669"/>
    <property type="project" value="UniProtKB-SubCell"/>
</dbReference>
<evidence type="ECO:0000256" key="2">
    <source>
        <dbReference type="ARBA" id="ARBA00023242"/>
    </source>
</evidence>
<dbReference type="InterPro" id="IPR052464">
    <property type="entry name" value="Synovial_Prolif_Regulator"/>
</dbReference>
<feature type="compositionally biased region" description="Polar residues" evidence="4">
    <location>
        <begin position="13"/>
        <end position="29"/>
    </location>
</feature>
<protein>
    <submittedName>
        <fullName evidence="5">Uncharacterized protein</fullName>
    </submittedName>
</protein>
<organism evidence="5 6">
    <name type="scientific">Cymbomonas tetramitiformis</name>
    <dbReference type="NCBI Taxonomy" id="36881"/>
    <lineage>
        <taxon>Eukaryota</taxon>
        <taxon>Viridiplantae</taxon>
        <taxon>Chlorophyta</taxon>
        <taxon>Pyramimonadophyceae</taxon>
        <taxon>Pyramimonadales</taxon>
        <taxon>Pyramimonadaceae</taxon>
        <taxon>Cymbomonas</taxon>
    </lineage>
</organism>
<evidence type="ECO:0000256" key="1">
    <source>
        <dbReference type="ARBA" id="ARBA00004123"/>
    </source>
</evidence>
<proteinExistence type="inferred from homology"/>